<dbReference type="EMBL" id="SJCY01000003">
    <property type="protein sequence ID" value="TDG36873.1"/>
    <property type="molecule type" value="Genomic_DNA"/>
</dbReference>
<protein>
    <recommendedName>
        <fullName evidence="5">DUF4890 domain-containing protein</fullName>
    </recommendedName>
</protein>
<feature type="region of interest" description="Disordered" evidence="1">
    <location>
        <begin position="109"/>
        <end position="135"/>
    </location>
</feature>
<evidence type="ECO:0000313" key="4">
    <source>
        <dbReference type="Proteomes" id="UP000295668"/>
    </source>
</evidence>
<dbReference type="OrthoDB" id="798005at2"/>
<keyword evidence="4" id="KW-1185">Reference proteome</keyword>
<evidence type="ECO:0008006" key="5">
    <source>
        <dbReference type="Google" id="ProtNLM"/>
    </source>
</evidence>
<reference evidence="3 4" key="1">
    <citation type="submission" date="2019-02" db="EMBL/GenBank/DDBJ databases">
        <title>Pedobacter sp. nov., a novel speices isolated from soil of pinguins habitat in Antarcitica.</title>
        <authorList>
            <person name="He R.-H."/>
        </authorList>
    </citation>
    <scope>NUCLEOTIDE SEQUENCE [LARGE SCALE GENOMIC DNA]</scope>
    <source>
        <strain evidence="3 4">E01020</strain>
    </source>
</reference>
<dbReference type="AlphaFoldDB" id="A0A4V3A0A3"/>
<sequence>MKKLMMICALVFSVMTYANAQQKNWGTPEERAQKMTDRLVEKLKLNDDQKEKVSTIYMDQAKAMTKIREEAGDDKVAMREKVMKLRRDDNDKIDALLTNDQKATYKVMQDEQKERMKKGGDRQKTTSDVKPAENM</sequence>
<organism evidence="3 4">
    <name type="scientific">Pedobacter changchengzhani</name>
    <dbReference type="NCBI Taxonomy" id="2529274"/>
    <lineage>
        <taxon>Bacteria</taxon>
        <taxon>Pseudomonadati</taxon>
        <taxon>Bacteroidota</taxon>
        <taxon>Sphingobacteriia</taxon>
        <taxon>Sphingobacteriales</taxon>
        <taxon>Sphingobacteriaceae</taxon>
        <taxon>Pedobacter</taxon>
    </lineage>
</organism>
<evidence type="ECO:0000313" key="3">
    <source>
        <dbReference type="EMBL" id="TDG36873.1"/>
    </source>
</evidence>
<evidence type="ECO:0000256" key="2">
    <source>
        <dbReference type="SAM" id="SignalP"/>
    </source>
</evidence>
<keyword evidence="2" id="KW-0732">Signal</keyword>
<feature type="chain" id="PRO_5020555375" description="DUF4890 domain-containing protein" evidence="2">
    <location>
        <begin position="21"/>
        <end position="135"/>
    </location>
</feature>
<proteinExistence type="predicted"/>
<name>A0A4V3A0A3_9SPHI</name>
<comment type="caution">
    <text evidence="3">The sequence shown here is derived from an EMBL/GenBank/DDBJ whole genome shotgun (WGS) entry which is preliminary data.</text>
</comment>
<gene>
    <name evidence="3" type="ORF">EZJ43_06220</name>
</gene>
<dbReference type="Proteomes" id="UP000295668">
    <property type="component" value="Unassembled WGS sequence"/>
</dbReference>
<dbReference type="RefSeq" id="WP_133261819.1">
    <property type="nucleotide sequence ID" value="NZ_SJCY01000003.1"/>
</dbReference>
<feature type="signal peptide" evidence="2">
    <location>
        <begin position="1"/>
        <end position="20"/>
    </location>
</feature>
<evidence type="ECO:0000256" key="1">
    <source>
        <dbReference type="SAM" id="MobiDB-lite"/>
    </source>
</evidence>
<accession>A0A4V3A0A3</accession>